<evidence type="ECO:0000256" key="1">
    <source>
        <dbReference type="ARBA" id="ARBA00000677"/>
    </source>
</evidence>
<dbReference type="InterPro" id="IPR036286">
    <property type="entry name" value="LexA/Signal_pep-like_sf"/>
</dbReference>
<gene>
    <name evidence="11" type="primary">lepB</name>
    <name evidence="11" type="ORF">FJM67_07545</name>
</gene>
<protein>
    <recommendedName>
        <fullName evidence="4 8">Signal peptidase I</fullName>
        <ecNumber evidence="3 8">3.4.21.89</ecNumber>
    </recommendedName>
</protein>
<dbReference type="GO" id="GO:0006465">
    <property type="term" value="P:signal peptide processing"/>
    <property type="evidence" value="ECO:0007669"/>
    <property type="project" value="InterPro"/>
</dbReference>
<dbReference type="Pfam" id="PF10502">
    <property type="entry name" value="Peptidase_S26"/>
    <property type="match status" value="1"/>
</dbReference>
<sequence length="274" mass="31132">MDFDFEIILAIAFLVTLIAWVYDRVIYAPKRKEALSQLPSSAVEAMNKEAKERLGGAPKWLLEVKSYFVIIAVIFGVRSFLVEPFQIPSGSMLPTLEIGDFILVNKLDYGVRLPVLNTELIPTTQPERGDVVVFKYPKQPSVNYIKRLIGLPGDVISYHNKTLMINGKIISDEFLADLMVSKNPSGEPVKVFKEDLLGVQHEIYESYRRSPLDGDWIVPEGHYFVMGDNRDNSADSRAWGFVPAANLKGRAFYVWLHWNEFFSLPNFKNNGLIE</sequence>
<evidence type="ECO:0000256" key="3">
    <source>
        <dbReference type="ARBA" id="ARBA00013208"/>
    </source>
</evidence>
<keyword evidence="8" id="KW-0472">Membrane</keyword>
<dbReference type="PRINTS" id="PR00727">
    <property type="entry name" value="LEADERPTASE"/>
</dbReference>
<dbReference type="CDD" id="cd06530">
    <property type="entry name" value="S26_SPase_I"/>
    <property type="match status" value="1"/>
</dbReference>
<dbReference type="RefSeq" id="WP_140588180.1">
    <property type="nucleotide sequence ID" value="NZ_VFRR01000011.1"/>
</dbReference>
<reference evidence="11 12" key="1">
    <citation type="submission" date="2019-06" db="EMBL/GenBank/DDBJ databases">
        <title>A novel bacterium of genus Marinomonas, isolated from coastal sand.</title>
        <authorList>
            <person name="Huang H."/>
            <person name="Mo K."/>
            <person name="Hu Y."/>
        </authorList>
    </citation>
    <scope>NUCLEOTIDE SEQUENCE [LARGE SCALE GENOMIC DNA]</scope>
    <source>
        <strain evidence="11 12">HB171799</strain>
    </source>
</reference>
<dbReference type="InterPro" id="IPR019756">
    <property type="entry name" value="Pept_S26A_signal_pept_1_Ser-AS"/>
</dbReference>
<dbReference type="GO" id="GO:0016020">
    <property type="term" value="C:membrane"/>
    <property type="evidence" value="ECO:0007669"/>
    <property type="project" value="UniProtKB-SubCell"/>
</dbReference>
<evidence type="ECO:0000256" key="2">
    <source>
        <dbReference type="ARBA" id="ARBA00009370"/>
    </source>
</evidence>
<dbReference type="EC" id="3.4.21.89" evidence="3 8"/>
<dbReference type="GO" id="GO:0004252">
    <property type="term" value="F:serine-type endopeptidase activity"/>
    <property type="evidence" value="ECO:0007669"/>
    <property type="project" value="InterPro"/>
</dbReference>
<dbReference type="PROSITE" id="PS00501">
    <property type="entry name" value="SPASE_I_1"/>
    <property type="match status" value="1"/>
</dbReference>
<keyword evidence="6 8" id="KW-0378">Hydrolase</keyword>
<organism evidence="11 12">
    <name type="scientific">Maribrevibacterium harenarium</name>
    <dbReference type="NCBI Taxonomy" id="2589817"/>
    <lineage>
        <taxon>Bacteria</taxon>
        <taxon>Pseudomonadati</taxon>
        <taxon>Pseudomonadota</taxon>
        <taxon>Gammaproteobacteria</taxon>
        <taxon>Oceanospirillales</taxon>
        <taxon>Oceanospirillaceae</taxon>
        <taxon>Maribrevibacterium</taxon>
    </lineage>
</organism>
<dbReference type="PANTHER" id="PTHR43390:SF1">
    <property type="entry name" value="CHLOROPLAST PROCESSING PEPTIDASE"/>
    <property type="match status" value="1"/>
</dbReference>
<dbReference type="Proteomes" id="UP000315901">
    <property type="component" value="Unassembled WGS sequence"/>
</dbReference>
<dbReference type="PANTHER" id="PTHR43390">
    <property type="entry name" value="SIGNAL PEPTIDASE I"/>
    <property type="match status" value="1"/>
</dbReference>
<evidence type="ECO:0000259" key="10">
    <source>
        <dbReference type="Pfam" id="PF10502"/>
    </source>
</evidence>
<proteinExistence type="inferred from homology"/>
<evidence type="ECO:0000256" key="6">
    <source>
        <dbReference type="ARBA" id="ARBA00022801"/>
    </source>
</evidence>
<comment type="caution">
    <text evidence="11">The sequence shown here is derived from an EMBL/GenBank/DDBJ whole genome shotgun (WGS) entry which is preliminary data.</text>
</comment>
<dbReference type="OrthoDB" id="9815782at2"/>
<accession>A0A501WWP8</accession>
<keyword evidence="12" id="KW-1185">Reference proteome</keyword>
<dbReference type="InterPro" id="IPR019533">
    <property type="entry name" value="Peptidase_S26"/>
</dbReference>
<evidence type="ECO:0000313" key="12">
    <source>
        <dbReference type="Proteomes" id="UP000315901"/>
    </source>
</evidence>
<name>A0A501WWP8_9GAMM</name>
<feature type="active site" evidence="7">
    <location>
        <position position="146"/>
    </location>
</feature>
<feature type="domain" description="Peptidase S26" evidence="10">
    <location>
        <begin position="64"/>
        <end position="255"/>
    </location>
</feature>
<feature type="transmembrane region" description="Helical" evidence="8">
    <location>
        <begin position="60"/>
        <end position="81"/>
    </location>
</feature>
<evidence type="ECO:0000313" key="11">
    <source>
        <dbReference type="EMBL" id="TPE52860.1"/>
    </source>
</evidence>
<evidence type="ECO:0000256" key="4">
    <source>
        <dbReference type="ARBA" id="ARBA00019232"/>
    </source>
</evidence>
<dbReference type="AlphaFoldDB" id="A0A501WWP8"/>
<dbReference type="PROSITE" id="PS00760">
    <property type="entry name" value="SPASE_I_2"/>
    <property type="match status" value="1"/>
</dbReference>
<comment type="catalytic activity">
    <reaction evidence="1 8">
        <text>Cleavage of hydrophobic, N-terminal signal or leader sequences from secreted and periplasmic proteins.</text>
        <dbReference type="EC" id="3.4.21.89"/>
    </reaction>
</comment>
<keyword evidence="5 8" id="KW-0645">Protease</keyword>
<evidence type="ECO:0000256" key="9">
    <source>
        <dbReference type="RuleBase" id="RU362042"/>
    </source>
</evidence>
<evidence type="ECO:0000256" key="7">
    <source>
        <dbReference type="PIRSR" id="PIRSR600223-1"/>
    </source>
</evidence>
<comment type="subcellular location">
    <subcellularLocation>
        <location evidence="9">Membrane</location>
        <topology evidence="9">Multi-pass membrane protein</topology>
    </subcellularLocation>
</comment>
<keyword evidence="8" id="KW-0812">Transmembrane</keyword>
<evidence type="ECO:0000256" key="8">
    <source>
        <dbReference type="RuleBase" id="RU003993"/>
    </source>
</evidence>
<dbReference type="InterPro" id="IPR019757">
    <property type="entry name" value="Pept_S26A_signal_pept_1_Lys-AS"/>
</dbReference>
<keyword evidence="8" id="KW-1133">Transmembrane helix</keyword>
<dbReference type="Gene3D" id="2.10.109.10">
    <property type="entry name" value="Umud Fragment, subunit A"/>
    <property type="match status" value="1"/>
</dbReference>
<dbReference type="SUPFAM" id="SSF51306">
    <property type="entry name" value="LexA/Signal peptidase"/>
    <property type="match status" value="1"/>
</dbReference>
<dbReference type="GO" id="GO:0009003">
    <property type="term" value="F:signal peptidase activity"/>
    <property type="evidence" value="ECO:0007669"/>
    <property type="project" value="UniProtKB-EC"/>
</dbReference>
<dbReference type="InterPro" id="IPR000223">
    <property type="entry name" value="Pept_S26A_signal_pept_1"/>
</dbReference>
<comment type="similarity">
    <text evidence="2 9">Belongs to the peptidase S26 family.</text>
</comment>
<dbReference type="EMBL" id="VFRR01000011">
    <property type="protein sequence ID" value="TPE52860.1"/>
    <property type="molecule type" value="Genomic_DNA"/>
</dbReference>
<dbReference type="NCBIfam" id="TIGR02227">
    <property type="entry name" value="sigpep_I_bact"/>
    <property type="match status" value="1"/>
</dbReference>
<evidence type="ECO:0000256" key="5">
    <source>
        <dbReference type="ARBA" id="ARBA00022670"/>
    </source>
</evidence>
<dbReference type="InterPro" id="IPR019758">
    <property type="entry name" value="Pept_S26A_signal_pept_1_CS"/>
</dbReference>
<feature type="transmembrane region" description="Helical" evidence="8">
    <location>
        <begin position="6"/>
        <end position="22"/>
    </location>
</feature>
<feature type="active site" evidence="7">
    <location>
        <position position="91"/>
    </location>
</feature>
<dbReference type="PROSITE" id="PS00761">
    <property type="entry name" value="SPASE_I_3"/>
    <property type="match status" value="1"/>
</dbReference>